<keyword evidence="2" id="KW-1185">Reference proteome</keyword>
<reference evidence="1" key="1">
    <citation type="submission" date="2016-10" db="EMBL/GenBank/DDBJ databases">
        <authorList>
            <person name="Varghese N."/>
            <person name="Submissions S."/>
        </authorList>
    </citation>
    <scope>NUCLEOTIDE SEQUENCE [LARGE SCALE GENOMIC DNA]</scope>
    <source>
        <strain evidence="1">YR281</strain>
    </source>
</reference>
<organism evidence="1 2">
    <name type="scientific">Paraburkholderia steynii</name>
    <dbReference type="NCBI Taxonomy" id="1245441"/>
    <lineage>
        <taxon>Bacteria</taxon>
        <taxon>Pseudomonadati</taxon>
        <taxon>Pseudomonadota</taxon>
        <taxon>Betaproteobacteria</taxon>
        <taxon>Burkholderiales</taxon>
        <taxon>Burkholderiaceae</taxon>
        <taxon>Paraburkholderia</taxon>
    </lineage>
</organism>
<dbReference type="EMBL" id="FNDI01000003">
    <property type="protein sequence ID" value="SDH29566.1"/>
    <property type="molecule type" value="Genomic_DNA"/>
</dbReference>
<sequence length="58" mass="6617">MGRRLRFTLDDLASGAFSVAPFVKMIFGPDAVRFRDVIAYLIRHPKLLMLQFLPCFSA</sequence>
<gene>
    <name evidence="1" type="ORF">SAMN04487926_103355</name>
</gene>
<proteinExistence type="predicted"/>
<evidence type="ECO:0000313" key="1">
    <source>
        <dbReference type="EMBL" id="SDH29566.1"/>
    </source>
</evidence>
<evidence type="ECO:0000313" key="2">
    <source>
        <dbReference type="Proteomes" id="UP000198900"/>
    </source>
</evidence>
<dbReference type="AlphaFoldDB" id="A0A7Z7FGY0"/>
<comment type="caution">
    <text evidence="1">The sequence shown here is derived from an EMBL/GenBank/DDBJ whole genome shotgun (WGS) entry which is preliminary data.</text>
</comment>
<protein>
    <submittedName>
        <fullName evidence="1">Uncharacterized protein</fullName>
    </submittedName>
</protein>
<dbReference type="Proteomes" id="UP000198900">
    <property type="component" value="Unassembled WGS sequence"/>
</dbReference>
<name>A0A7Z7FGY0_9BURK</name>
<accession>A0A7Z7FGY0</accession>